<accession>A0AAU7JMN4</accession>
<dbReference type="RefSeq" id="WP_406858363.1">
    <property type="nucleotide sequence ID" value="NZ_CP157484.1"/>
</dbReference>
<dbReference type="EMBL" id="CP157484">
    <property type="protein sequence ID" value="XBO41508.1"/>
    <property type="molecule type" value="Genomic_DNA"/>
</dbReference>
<feature type="compositionally biased region" description="Low complexity" evidence="1">
    <location>
        <begin position="310"/>
        <end position="319"/>
    </location>
</feature>
<dbReference type="Pfam" id="PF05036">
    <property type="entry name" value="SPOR"/>
    <property type="match status" value="1"/>
</dbReference>
<feature type="region of interest" description="Disordered" evidence="1">
    <location>
        <begin position="138"/>
        <end position="199"/>
    </location>
</feature>
<dbReference type="GO" id="GO:0042834">
    <property type="term" value="F:peptidoglycan binding"/>
    <property type="evidence" value="ECO:0007669"/>
    <property type="project" value="InterPro"/>
</dbReference>
<dbReference type="InterPro" id="IPR036680">
    <property type="entry name" value="SPOR-like_sf"/>
</dbReference>
<evidence type="ECO:0000256" key="1">
    <source>
        <dbReference type="SAM" id="MobiDB-lite"/>
    </source>
</evidence>
<sequence>MNELNRQRPVIDLDELERQLREAAGHRDSARPSSAHYGQGHAPRGAGQQNDDPLAELARIVGQDDPFRALWSDRDGGARDSHPARVEPSMSLRRPAAEPAQEQRPSAPAPTAQSFEDQLSAYETDVAPHGALPYQLRQPAAHSAQERDWDAAPTQAAAYGQAPRPTHAAYDDRYAQAEAEPVYEPEGQLPPHDEDFAEPPRRRRGLMAVGAIMSVAVAGAVGVYAYKGMGPGAVKLAGAPPLIKAEAGPSKVQPQNPGGVEVPNQDRQVYNKSQAPEDLKSVKVSGRAEQPLDVEQITRRDLPMEPPAPSASASTSTGAVAPLKAQSANAGLPALGEPRRVKTVSVRPDGTIIEGEAGPTRVASLASVPPVGVPAPAVASTSTPSGATPAPMPMPRPKLTSLAPMTTGSAPAKPARPVVEAETTTATTAPAPVAAPAPKPAPAARQQVASAPATTAAPQAEAASGGGFAVQLAAPQSETEARDVIAKLQKRFSGELAGLNPGVRKADVNGKTIYRVRVSGMSRDEATALCTKLQGAGGQCFVAKN</sequence>
<name>A0AAU7JMN4_9HYPH</name>
<feature type="region of interest" description="Disordered" evidence="1">
    <location>
        <begin position="1"/>
        <end position="113"/>
    </location>
</feature>
<evidence type="ECO:0000313" key="4">
    <source>
        <dbReference type="EMBL" id="XBO41508.1"/>
    </source>
</evidence>
<feature type="compositionally biased region" description="Low complexity" evidence="1">
    <location>
        <begin position="151"/>
        <end position="163"/>
    </location>
</feature>
<feature type="compositionally biased region" description="Low complexity" evidence="1">
    <location>
        <begin position="442"/>
        <end position="458"/>
    </location>
</feature>
<dbReference type="SUPFAM" id="SSF110997">
    <property type="entry name" value="Sporulation related repeat"/>
    <property type="match status" value="1"/>
</dbReference>
<evidence type="ECO:0000259" key="3">
    <source>
        <dbReference type="PROSITE" id="PS51724"/>
    </source>
</evidence>
<feature type="region of interest" description="Disordered" evidence="1">
    <location>
        <begin position="376"/>
        <end position="458"/>
    </location>
</feature>
<keyword evidence="2" id="KW-0812">Transmembrane</keyword>
<keyword evidence="2" id="KW-1133">Transmembrane helix</keyword>
<feature type="compositionally biased region" description="Basic and acidic residues" evidence="1">
    <location>
        <begin position="1"/>
        <end position="30"/>
    </location>
</feature>
<dbReference type="PROSITE" id="PS51724">
    <property type="entry name" value="SPOR"/>
    <property type="match status" value="1"/>
</dbReference>
<keyword evidence="2" id="KW-0472">Membrane</keyword>
<dbReference type="InterPro" id="IPR007730">
    <property type="entry name" value="SPOR-like_dom"/>
</dbReference>
<dbReference type="Gene3D" id="3.30.70.1070">
    <property type="entry name" value="Sporulation related repeat"/>
    <property type="match status" value="1"/>
</dbReference>
<evidence type="ECO:0000256" key="2">
    <source>
        <dbReference type="SAM" id="Phobius"/>
    </source>
</evidence>
<feature type="domain" description="SPOR" evidence="3">
    <location>
        <begin position="462"/>
        <end position="545"/>
    </location>
</feature>
<dbReference type="AlphaFoldDB" id="A0AAU7JMN4"/>
<feature type="compositionally biased region" description="Low complexity" evidence="1">
    <location>
        <begin position="415"/>
        <end position="432"/>
    </location>
</feature>
<protein>
    <submittedName>
        <fullName evidence="4">SPOR domain-containing protein</fullName>
    </submittedName>
</protein>
<reference evidence="4" key="1">
    <citation type="submission" date="2024-05" db="EMBL/GenBank/DDBJ databases">
        <authorList>
            <person name="Kim S."/>
            <person name="Heo J."/>
            <person name="Choi H."/>
            <person name="Choi Y."/>
            <person name="Kwon S.-W."/>
            <person name="Kim Y."/>
        </authorList>
    </citation>
    <scope>NUCLEOTIDE SEQUENCE</scope>
    <source>
        <strain evidence="4">KACC 23698</strain>
    </source>
</reference>
<feature type="transmembrane region" description="Helical" evidence="2">
    <location>
        <begin position="206"/>
        <end position="226"/>
    </location>
</feature>
<proteinExistence type="predicted"/>
<organism evidence="4">
    <name type="scientific">Alsobacter sp. KACC 23698</name>
    <dbReference type="NCBI Taxonomy" id="3149229"/>
    <lineage>
        <taxon>Bacteria</taxon>
        <taxon>Pseudomonadati</taxon>
        <taxon>Pseudomonadota</taxon>
        <taxon>Alphaproteobacteria</taxon>
        <taxon>Hyphomicrobiales</taxon>
        <taxon>Alsobacteraceae</taxon>
        <taxon>Alsobacter</taxon>
    </lineage>
</organism>
<feature type="compositionally biased region" description="Basic and acidic residues" evidence="1">
    <location>
        <begin position="65"/>
        <end position="85"/>
    </location>
</feature>
<feature type="region of interest" description="Disordered" evidence="1">
    <location>
        <begin position="272"/>
        <end position="319"/>
    </location>
</feature>
<gene>
    <name evidence="4" type="ORF">ABEG18_12355</name>
</gene>